<proteinExistence type="predicted"/>
<reference evidence="2 3" key="1">
    <citation type="submission" date="2024-03" db="EMBL/GenBank/DDBJ databases">
        <title>Human intestinal bacterial collection.</title>
        <authorList>
            <person name="Pauvert C."/>
            <person name="Hitch T.C.A."/>
            <person name="Clavel T."/>
        </authorList>
    </citation>
    <scope>NUCLEOTIDE SEQUENCE [LARGE SCALE GENOMIC DNA]</scope>
    <source>
        <strain evidence="2 3">CLA-SR-H028</strain>
    </source>
</reference>
<feature type="transmembrane region" description="Helical" evidence="1">
    <location>
        <begin position="6"/>
        <end position="23"/>
    </location>
</feature>
<dbReference type="Proteomes" id="UP001457898">
    <property type="component" value="Unassembled WGS sequence"/>
</dbReference>
<dbReference type="RefSeq" id="WP_033139766.1">
    <property type="nucleotide sequence ID" value="NZ_JBBMFP010000012.1"/>
</dbReference>
<evidence type="ECO:0000256" key="1">
    <source>
        <dbReference type="SAM" id="Phobius"/>
    </source>
</evidence>
<dbReference type="EMBL" id="JBBMFP010000012">
    <property type="protein sequence ID" value="MEQ2432206.1"/>
    <property type="molecule type" value="Genomic_DNA"/>
</dbReference>
<evidence type="ECO:0000313" key="3">
    <source>
        <dbReference type="Proteomes" id="UP001457898"/>
    </source>
</evidence>
<comment type="caution">
    <text evidence="2">The sequence shown here is derived from an EMBL/GenBank/DDBJ whole genome shotgun (WGS) entry which is preliminary data.</text>
</comment>
<keyword evidence="1" id="KW-0812">Transmembrane</keyword>
<accession>A0ABV1DPA0</accession>
<keyword evidence="3" id="KW-1185">Reference proteome</keyword>
<name>A0ABV1DPA0_9FIRM</name>
<keyword evidence="1" id="KW-1133">Transmembrane helix</keyword>
<protein>
    <submittedName>
        <fullName evidence="2">Uncharacterized protein</fullName>
    </submittedName>
</protein>
<evidence type="ECO:0000313" key="2">
    <source>
        <dbReference type="EMBL" id="MEQ2432206.1"/>
    </source>
</evidence>
<gene>
    <name evidence="2" type="ORF">WMO65_14455</name>
</gene>
<feature type="transmembrane region" description="Helical" evidence="1">
    <location>
        <begin position="83"/>
        <end position="105"/>
    </location>
</feature>
<sequence>MIFTYIKYYLLGILVLLILEYIFHRLFITIHPTYVSGKKVERPPEFWGPFTTGEFAAWLFRSIGTPTWILLDNIIFPNEISTLHMNIVIGGCIILFIVIPTILIIKIDG</sequence>
<keyword evidence="1" id="KW-0472">Membrane</keyword>
<organism evidence="2 3">
    <name type="scientific">Blautia caccae</name>
    <dbReference type="NCBI Taxonomy" id="3133175"/>
    <lineage>
        <taxon>Bacteria</taxon>
        <taxon>Bacillati</taxon>
        <taxon>Bacillota</taxon>
        <taxon>Clostridia</taxon>
        <taxon>Lachnospirales</taxon>
        <taxon>Lachnospiraceae</taxon>
        <taxon>Blautia</taxon>
    </lineage>
</organism>